<reference evidence="3" key="2">
    <citation type="submission" date="2023-02" db="EMBL/GenBank/DDBJ databases">
        <authorList>
            <person name="Swenson N.G."/>
            <person name="Wegrzyn J.L."/>
            <person name="Mcevoy S.L."/>
        </authorList>
    </citation>
    <scope>NUCLEOTIDE SEQUENCE</scope>
    <source>
        <strain evidence="3">91603</strain>
        <tissue evidence="3">Leaf</tissue>
    </source>
</reference>
<dbReference type="PANTHER" id="PTHR31549:SF149">
    <property type="entry name" value="ISOPRENOID SYNTHASE DOMAIN-CONTAINING PROTEIN"/>
    <property type="match status" value="1"/>
</dbReference>
<dbReference type="Proteomes" id="UP001064489">
    <property type="component" value="Chromosome 2"/>
</dbReference>
<reference evidence="3" key="1">
    <citation type="journal article" date="2022" name="Plant J.">
        <title>Strategies of tolerance reflected in two North American maple genomes.</title>
        <authorList>
            <person name="McEvoy S.L."/>
            <person name="Sezen U.U."/>
            <person name="Trouern-Trend A."/>
            <person name="McMahon S.M."/>
            <person name="Schaberg P.G."/>
            <person name="Yang J."/>
            <person name="Wegrzyn J.L."/>
            <person name="Swenson N.G."/>
        </authorList>
    </citation>
    <scope>NUCLEOTIDE SEQUENCE</scope>
    <source>
        <strain evidence="3">91603</strain>
    </source>
</reference>
<dbReference type="Pfam" id="PF03140">
    <property type="entry name" value="DUF247"/>
    <property type="match status" value="1"/>
</dbReference>
<comment type="caution">
    <text evidence="3">The sequence shown here is derived from an EMBL/GenBank/DDBJ whole genome shotgun (WGS) entry which is preliminary data.</text>
</comment>
<dbReference type="EMBL" id="JAJSOW010000106">
    <property type="protein sequence ID" value="KAI9160076.1"/>
    <property type="molecule type" value="Genomic_DNA"/>
</dbReference>
<evidence type="ECO:0000313" key="4">
    <source>
        <dbReference type="Proteomes" id="UP001064489"/>
    </source>
</evidence>
<name>A0AAD5NI46_ACENE</name>
<evidence type="ECO:0000256" key="2">
    <source>
        <dbReference type="SAM" id="Phobius"/>
    </source>
</evidence>
<sequence>MKALERAMKKDVDTDQQRGSTSQSGDTEMHVVVIDTETKPKIQGVPPMLRGVEENKNCYDPLVVSIGPFHHLKELHITEKDKYAMARRYADNDGQSYDLLYNKVKAIAGDARNCFSLDSSTEVVLDEEKFTKMMFLDGCFILQFIRRFVEDHKDLNMKLYLAAFVKRDLLLLENQLPFLVLRELMSKNKEEEWKKMLSTFFNGVLVLPSDSPREIEFDQCAHLLDMIHTILIDKEALSAPRHDRKSGSTDLFSCRSAKELNAAGIHFRPSQGHRFTDVQFSSSFILIGFLKLPPIAVDDSTKSMLLNMVAYEACPDAPDDLGVSSYICFMDSLIDHAEDVKELRSKGILLNFLGSDQQVADLFNQIADNLVANPNAYAKVKNKLQRHHKNKIKIWLAEWLHTHFTSPWTVLAFVGAIFALVLSVIQTYESVYATETAPCPCAAANNTK</sequence>
<dbReference type="InterPro" id="IPR004158">
    <property type="entry name" value="DUF247_pln"/>
</dbReference>
<feature type="transmembrane region" description="Helical" evidence="2">
    <location>
        <begin position="408"/>
        <end position="428"/>
    </location>
</feature>
<accession>A0AAD5NI46</accession>
<dbReference type="PANTHER" id="PTHR31549">
    <property type="entry name" value="PROTEIN, PUTATIVE (DUF247)-RELATED-RELATED"/>
    <property type="match status" value="1"/>
</dbReference>
<protein>
    <submittedName>
        <fullName evidence="3">Uncharacterized protein</fullName>
    </submittedName>
</protein>
<keyword evidence="2" id="KW-0812">Transmembrane</keyword>
<dbReference type="AlphaFoldDB" id="A0AAD5NI46"/>
<feature type="compositionally biased region" description="Polar residues" evidence="1">
    <location>
        <begin position="17"/>
        <end position="26"/>
    </location>
</feature>
<keyword evidence="4" id="KW-1185">Reference proteome</keyword>
<organism evidence="3 4">
    <name type="scientific">Acer negundo</name>
    <name type="common">Box elder</name>
    <dbReference type="NCBI Taxonomy" id="4023"/>
    <lineage>
        <taxon>Eukaryota</taxon>
        <taxon>Viridiplantae</taxon>
        <taxon>Streptophyta</taxon>
        <taxon>Embryophyta</taxon>
        <taxon>Tracheophyta</taxon>
        <taxon>Spermatophyta</taxon>
        <taxon>Magnoliopsida</taxon>
        <taxon>eudicotyledons</taxon>
        <taxon>Gunneridae</taxon>
        <taxon>Pentapetalae</taxon>
        <taxon>rosids</taxon>
        <taxon>malvids</taxon>
        <taxon>Sapindales</taxon>
        <taxon>Sapindaceae</taxon>
        <taxon>Hippocastanoideae</taxon>
        <taxon>Acereae</taxon>
        <taxon>Acer</taxon>
    </lineage>
</organism>
<feature type="region of interest" description="Disordered" evidence="1">
    <location>
        <begin position="1"/>
        <end position="27"/>
    </location>
</feature>
<evidence type="ECO:0000313" key="3">
    <source>
        <dbReference type="EMBL" id="KAI9160076.1"/>
    </source>
</evidence>
<proteinExistence type="predicted"/>
<evidence type="ECO:0000256" key="1">
    <source>
        <dbReference type="SAM" id="MobiDB-lite"/>
    </source>
</evidence>
<gene>
    <name evidence="3" type="ORF">LWI28_004897</name>
</gene>
<keyword evidence="2" id="KW-1133">Transmembrane helix</keyword>
<feature type="compositionally biased region" description="Basic and acidic residues" evidence="1">
    <location>
        <begin position="1"/>
        <end position="16"/>
    </location>
</feature>
<keyword evidence="2" id="KW-0472">Membrane</keyword>